<feature type="domain" description="4-vinyl reductase 4VR" evidence="1">
    <location>
        <begin position="130"/>
        <end position="192"/>
    </location>
</feature>
<organism evidence="2 3">
    <name type="scientific">Isosphaera pallida (strain ATCC 43644 / DSM 9630 / IS1B)</name>
    <dbReference type="NCBI Taxonomy" id="575540"/>
    <lineage>
        <taxon>Bacteria</taxon>
        <taxon>Pseudomonadati</taxon>
        <taxon>Planctomycetota</taxon>
        <taxon>Planctomycetia</taxon>
        <taxon>Isosphaerales</taxon>
        <taxon>Isosphaeraceae</taxon>
        <taxon>Isosphaera</taxon>
    </lineage>
</organism>
<gene>
    <name evidence="2" type="ordered locus">Isop_2218</name>
</gene>
<dbReference type="HOGENOM" id="CLU_106284_0_0_0"/>
<dbReference type="SMART" id="SM00989">
    <property type="entry name" value="V4R"/>
    <property type="match status" value="1"/>
</dbReference>
<dbReference type="eggNOG" id="COG1719">
    <property type="taxonomic scope" value="Bacteria"/>
</dbReference>
<dbReference type="InParanoid" id="E8R539"/>
<proteinExistence type="predicted"/>
<dbReference type="KEGG" id="ipa:Isop_2218"/>
<dbReference type="RefSeq" id="WP_013565084.1">
    <property type="nucleotide sequence ID" value="NC_014962.1"/>
</dbReference>
<dbReference type="AlphaFoldDB" id="E8R539"/>
<evidence type="ECO:0000313" key="3">
    <source>
        <dbReference type="Proteomes" id="UP000008631"/>
    </source>
</evidence>
<dbReference type="PANTHER" id="PTHR35090:SF1">
    <property type="entry name" value="SLR0144 PROTEIN"/>
    <property type="match status" value="1"/>
</dbReference>
<name>E8R539_ISOPI</name>
<dbReference type="OrthoDB" id="421300at2"/>
<dbReference type="EMBL" id="CP002353">
    <property type="protein sequence ID" value="ADV62796.1"/>
    <property type="molecule type" value="Genomic_DNA"/>
</dbReference>
<protein>
    <submittedName>
        <fullName evidence="2">4-vinyl reductase 4VR</fullName>
    </submittedName>
</protein>
<dbReference type="STRING" id="575540.Isop_2218"/>
<dbReference type="InterPro" id="IPR024096">
    <property type="entry name" value="NO_sig/Golgi_transp_ligand-bd"/>
</dbReference>
<reference key="1">
    <citation type="submission" date="2010-11" db="EMBL/GenBank/DDBJ databases">
        <title>The complete sequence of chromosome of Isophaera pallida ATCC 43644.</title>
        <authorList>
            <consortium name="US DOE Joint Genome Institute (JGI-PGF)"/>
            <person name="Lucas S."/>
            <person name="Copeland A."/>
            <person name="Lapidus A."/>
            <person name="Bruce D."/>
            <person name="Goodwin L."/>
            <person name="Pitluck S."/>
            <person name="Kyrpides N."/>
            <person name="Mavromatis K."/>
            <person name="Pagani I."/>
            <person name="Ivanova N."/>
            <person name="Saunders E."/>
            <person name="Brettin T."/>
            <person name="Detter J.C."/>
            <person name="Han C."/>
            <person name="Tapia R."/>
            <person name="Land M."/>
            <person name="Hauser L."/>
            <person name="Markowitz V."/>
            <person name="Cheng J.-F."/>
            <person name="Hugenholtz P."/>
            <person name="Woyke T."/>
            <person name="Wu D."/>
            <person name="Eisen J.A."/>
        </authorList>
    </citation>
    <scope>NUCLEOTIDE SEQUENCE</scope>
    <source>
        <strain>ATCC 43644</strain>
    </source>
</reference>
<dbReference type="Pfam" id="PF02830">
    <property type="entry name" value="V4R"/>
    <property type="match status" value="1"/>
</dbReference>
<dbReference type="Gene3D" id="3.30.1380.20">
    <property type="entry name" value="Trafficking protein particle complex subunit 3"/>
    <property type="match status" value="1"/>
</dbReference>
<evidence type="ECO:0000313" key="2">
    <source>
        <dbReference type="EMBL" id="ADV62796.1"/>
    </source>
</evidence>
<keyword evidence="3" id="KW-1185">Reference proteome</keyword>
<dbReference type="Proteomes" id="UP000008631">
    <property type="component" value="Chromosome"/>
</dbReference>
<sequence length="221" mass="23675">MATSTTSTTVPAARGNYYAEGSYTHTDVKTGVTRNRVGTRICCLTSDFLIGFRKAIIDECGPAADGVFYSCGKTWGKGFAKRFETELSEFYGGPLVNAPMSLFEACLTEAASHHGWGRLSLDCSHYDKGVLVVTVKNAIMASLIGASETPADSLLAGTFAGFFSHFAGFELECVQTQCAAMGHPESKFVISHPQRLTTAADQVRQKVDHNTIVAGVLETKA</sequence>
<dbReference type="SUPFAM" id="SSF111126">
    <property type="entry name" value="Ligand-binding domain in the NO signalling and Golgi transport"/>
    <property type="match status" value="1"/>
</dbReference>
<dbReference type="PANTHER" id="PTHR35090">
    <property type="entry name" value="DNA-DIRECTED RNA POLYMERASE SUBUNIT I"/>
    <property type="match status" value="1"/>
</dbReference>
<evidence type="ECO:0000259" key="1">
    <source>
        <dbReference type="SMART" id="SM00989"/>
    </source>
</evidence>
<reference evidence="2 3" key="2">
    <citation type="journal article" date="2011" name="Stand. Genomic Sci.">
        <title>Complete genome sequence of Isosphaera pallida type strain (IS1B).</title>
        <authorList>
            <consortium name="US DOE Joint Genome Institute (JGI-PGF)"/>
            <person name="Goker M."/>
            <person name="Cleland D."/>
            <person name="Saunders E."/>
            <person name="Lapidus A."/>
            <person name="Nolan M."/>
            <person name="Lucas S."/>
            <person name="Hammon N."/>
            <person name="Deshpande S."/>
            <person name="Cheng J.F."/>
            <person name="Tapia R."/>
            <person name="Han C."/>
            <person name="Goodwin L."/>
            <person name="Pitluck S."/>
            <person name="Liolios K."/>
            <person name="Pagani I."/>
            <person name="Ivanova N."/>
            <person name="Mavromatis K."/>
            <person name="Pati A."/>
            <person name="Chen A."/>
            <person name="Palaniappan K."/>
            <person name="Land M."/>
            <person name="Hauser L."/>
            <person name="Chang Y.J."/>
            <person name="Jeffries C.D."/>
            <person name="Detter J.C."/>
            <person name="Beck B."/>
            <person name="Woyke T."/>
            <person name="Bristow J."/>
            <person name="Eisen J.A."/>
            <person name="Markowitz V."/>
            <person name="Hugenholtz P."/>
            <person name="Kyrpides N.C."/>
            <person name="Klenk H.P."/>
        </authorList>
    </citation>
    <scope>NUCLEOTIDE SEQUENCE [LARGE SCALE GENOMIC DNA]</scope>
    <source>
        <strain evidence="3">ATCC 43644 / DSM 9630 / IS1B</strain>
    </source>
</reference>
<accession>E8R539</accession>
<dbReference type="InterPro" id="IPR004096">
    <property type="entry name" value="V4R"/>
</dbReference>